<keyword evidence="3" id="KW-1185">Reference proteome</keyword>
<comment type="caution">
    <text evidence="2">The sequence shown here is derived from an EMBL/GenBank/DDBJ whole genome shotgun (WGS) entry which is preliminary data.</text>
</comment>
<feature type="chain" id="PRO_5042587036" description="Secreted protein" evidence="1">
    <location>
        <begin position="17"/>
        <end position="203"/>
    </location>
</feature>
<name>A0AAI8YSR6_9PEZI</name>
<gene>
    <name evidence="2" type="ORF">LECACI_7A001307</name>
</gene>
<dbReference type="Proteomes" id="UP001296104">
    <property type="component" value="Unassembled WGS sequence"/>
</dbReference>
<protein>
    <recommendedName>
        <fullName evidence="4">Secreted protein</fullName>
    </recommendedName>
</protein>
<evidence type="ECO:0000313" key="3">
    <source>
        <dbReference type="Proteomes" id="UP001296104"/>
    </source>
</evidence>
<organism evidence="2 3">
    <name type="scientific">Lecanosticta acicola</name>
    <dbReference type="NCBI Taxonomy" id="111012"/>
    <lineage>
        <taxon>Eukaryota</taxon>
        <taxon>Fungi</taxon>
        <taxon>Dikarya</taxon>
        <taxon>Ascomycota</taxon>
        <taxon>Pezizomycotina</taxon>
        <taxon>Dothideomycetes</taxon>
        <taxon>Dothideomycetidae</taxon>
        <taxon>Mycosphaerellales</taxon>
        <taxon>Mycosphaerellaceae</taxon>
        <taxon>Lecanosticta</taxon>
    </lineage>
</organism>
<dbReference type="EMBL" id="CAVMBE010000005">
    <property type="protein sequence ID" value="CAK3828873.1"/>
    <property type="molecule type" value="Genomic_DNA"/>
</dbReference>
<dbReference type="AlphaFoldDB" id="A0AAI8YSR6"/>
<feature type="signal peptide" evidence="1">
    <location>
        <begin position="1"/>
        <end position="16"/>
    </location>
</feature>
<keyword evidence="1" id="KW-0732">Signal</keyword>
<evidence type="ECO:0000313" key="2">
    <source>
        <dbReference type="EMBL" id="CAK3828873.1"/>
    </source>
</evidence>
<accession>A0AAI8YSR6</accession>
<proteinExistence type="predicted"/>
<sequence>MKSFIGIASFALAASAAVIDERAAVCIGCITDTDPTALDEVLDDVPLLEQIGLGFLAGTDLSAVTPASGDHVAASGALEGLTQIGNVTLKPFGTIAADPTKGVRSFDADSFYFSCAVDDANSLVTPATGCTISVTGFYLTGVQTQTLRFTISPTSILAAQMERVDLPFYWLYLKNLTIGVAESDVFDALTIIDIDNFRHRNHA</sequence>
<evidence type="ECO:0008006" key="4">
    <source>
        <dbReference type="Google" id="ProtNLM"/>
    </source>
</evidence>
<reference evidence="2" key="1">
    <citation type="submission" date="2023-11" db="EMBL/GenBank/DDBJ databases">
        <authorList>
            <person name="Alioto T."/>
            <person name="Alioto T."/>
            <person name="Gomez Garrido J."/>
        </authorList>
    </citation>
    <scope>NUCLEOTIDE SEQUENCE</scope>
</reference>
<evidence type="ECO:0000256" key="1">
    <source>
        <dbReference type="SAM" id="SignalP"/>
    </source>
</evidence>